<dbReference type="AlphaFoldDB" id="A0A3S5CK51"/>
<gene>
    <name evidence="2" type="ORF">PXEA_LOCUS8405</name>
</gene>
<evidence type="ECO:0000256" key="1">
    <source>
        <dbReference type="SAM" id="MobiDB-lite"/>
    </source>
</evidence>
<sequence length="236" mass="24638">MFKDSVGAMGASLPPGLPPTPNVPLSQVQSVMPSRFIPGPQQAGPGRGSSLLSNHQLGGVQQPQSQQQHQQLHQHHQMGYQVPHQVGISWNQPHPMLQQQQQQHQHSSMTTEQHVGLPLSSPSTANFYQSKTGLVPSMSQSQPPSPHSYSVGLMTPGETVTSAKAPPSSVATGGFLAMSSGIHTTAQGTLPPQSYNSAPTIANSNEGAAPLATSATGLTGQMSLLGSSGKLVYFLG</sequence>
<proteinExistence type="predicted"/>
<accession>A0A3S5CK51</accession>
<dbReference type="EMBL" id="CAAALY010022941">
    <property type="protein sequence ID" value="VEL14965.1"/>
    <property type="molecule type" value="Genomic_DNA"/>
</dbReference>
<keyword evidence="3" id="KW-1185">Reference proteome</keyword>
<feature type="region of interest" description="Disordered" evidence="1">
    <location>
        <begin position="1"/>
        <end position="78"/>
    </location>
</feature>
<reference evidence="2" key="1">
    <citation type="submission" date="2018-11" db="EMBL/GenBank/DDBJ databases">
        <authorList>
            <consortium name="Pathogen Informatics"/>
        </authorList>
    </citation>
    <scope>NUCLEOTIDE SEQUENCE</scope>
</reference>
<comment type="caution">
    <text evidence="2">The sequence shown here is derived from an EMBL/GenBank/DDBJ whole genome shotgun (WGS) entry which is preliminary data.</text>
</comment>
<organism evidence="2 3">
    <name type="scientific">Protopolystoma xenopodis</name>
    <dbReference type="NCBI Taxonomy" id="117903"/>
    <lineage>
        <taxon>Eukaryota</taxon>
        <taxon>Metazoa</taxon>
        <taxon>Spiralia</taxon>
        <taxon>Lophotrochozoa</taxon>
        <taxon>Platyhelminthes</taxon>
        <taxon>Monogenea</taxon>
        <taxon>Polyopisthocotylea</taxon>
        <taxon>Polystomatidea</taxon>
        <taxon>Polystomatidae</taxon>
        <taxon>Protopolystoma</taxon>
    </lineage>
</organism>
<protein>
    <submittedName>
        <fullName evidence="2">Uncharacterized protein</fullName>
    </submittedName>
</protein>
<evidence type="ECO:0000313" key="2">
    <source>
        <dbReference type="EMBL" id="VEL14965.1"/>
    </source>
</evidence>
<feature type="compositionally biased region" description="Low complexity" evidence="1">
    <location>
        <begin position="55"/>
        <end position="71"/>
    </location>
</feature>
<dbReference type="Proteomes" id="UP000784294">
    <property type="component" value="Unassembled WGS sequence"/>
</dbReference>
<evidence type="ECO:0000313" key="3">
    <source>
        <dbReference type="Proteomes" id="UP000784294"/>
    </source>
</evidence>
<name>A0A3S5CK51_9PLAT</name>